<organism evidence="5 6">
    <name type="scientific">Sulfidibacter corallicola</name>
    <dbReference type="NCBI Taxonomy" id="2818388"/>
    <lineage>
        <taxon>Bacteria</taxon>
        <taxon>Pseudomonadati</taxon>
        <taxon>Acidobacteriota</taxon>
        <taxon>Holophagae</taxon>
        <taxon>Acanthopleuribacterales</taxon>
        <taxon>Acanthopleuribacteraceae</taxon>
        <taxon>Sulfidibacter</taxon>
    </lineage>
</organism>
<evidence type="ECO:0000259" key="4">
    <source>
        <dbReference type="SMART" id="SM00822"/>
    </source>
</evidence>
<evidence type="ECO:0000313" key="5">
    <source>
        <dbReference type="EMBL" id="QTD49038.1"/>
    </source>
</evidence>
<keyword evidence="6" id="KW-1185">Reference proteome</keyword>
<dbReference type="SUPFAM" id="SSF51735">
    <property type="entry name" value="NAD(P)-binding Rossmann-fold domains"/>
    <property type="match status" value="1"/>
</dbReference>
<dbReference type="InterPro" id="IPR036291">
    <property type="entry name" value="NAD(P)-bd_dom_sf"/>
</dbReference>
<name>A0A8A4TJQ1_SULCO</name>
<protein>
    <submittedName>
        <fullName evidence="5">SDR family NAD(P)-dependent oxidoreductase</fullName>
    </submittedName>
</protein>
<keyword evidence="2" id="KW-0560">Oxidoreductase</keyword>
<evidence type="ECO:0000256" key="1">
    <source>
        <dbReference type="ARBA" id="ARBA00006484"/>
    </source>
</evidence>
<dbReference type="PANTHER" id="PTHR44196">
    <property type="entry name" value="DEHYDROGENASE/REDUCTASE SDR FAMILY MEMBER 7B"/>
    <property type="match status" value="1"/>
</dbReference>
<feature type="domain" description="Ketoreductase" evidence="4">
    <location>
        <begin position="7"/>
        <end position="186"/>
    </location>
</feature>
<evidence type="ECO:0000313" key="6">
    <source>
        <dbReference type="Proteomes" id="UP000663929"/>
    </source>
</evidence>
<gene>
    <name evidence="5" type="ORF">J3U87_25920</name>
</gene>
<dbReference type="PRINTS" id="PR00080">
    <property type="entry name" value="SDRFAMILY"/>
</dbReference>
<dbReference type="RefSeq" id="WP_237378684.1">
    <property type="nucleotide sequence ID" value="NZ_CP071793.1"/>
</dbReference>
<dbReference type="Proteomes" id="UP000663929">
    <property type="component" value="Chromosome"/>
</dbReference>
<dbReference type="SMART" id="SM00822">
    <property type="entry name" value="PKS_KR"/>
    <property type="match status" value="1"/>
</dbReference>
<dbReference type="CDD" id="cd05233">
    <property type="entry name" value="SDR_c"/>
    <property type="match status" value="1"/>
</dbReference>
<evidence type="ECO:0000256" key="3">
    <source>
        <dbReference type="RuleBase" id="RU000363"/>
    </source>
</evidence>
<reference evidence="5" key="1">
    <citation type="submission" date="2021-03" db="EMBL/GenBank/DDBJ databases">
        <title>Acanthopleuribacteraceae sp. M133.</title>
        <authorList>
            <person name="Wang G."/>
        </authorList>
    </citation>
    <scope>NUCLEOTIDE SEQUENCE</scope>
    <source>
        <strain evidence="5">M133</strain>
    </source>
</reference>
<dbReference type="GO" id="GO:0016491">
    <property type="term" value="F:oxidoreductase activity"/>
    <property type="evidence" value="ECO:0007669"/>
    <property type="project" value="UniProtKB-KW"/>
</dbReference>
<proteinExistence type="inferred from homology"/>
<dbReference type="GO" id="GO:0016020">
    <property type="term" value="C:membrane"/>
    <property type="evidence" value="ECO:0007669"/>
    <property type="project" value="TreeGrafter"/>
</dbReference>
<comment type="similarity">
    <text evidence="1 3">Belongs to the short-chain dehydrogenases/reductases (SDR) family.</text>
</comment>
<dbReference type="InterPro" id="IPR002347">
    <property type="entry name" value="SDR_fam"/>
</dbReference>
<dbReference type="AlphaFoldDB" id="A0A8A4TJQ1"/>
<dbReference type="PANTHER" id="PTHR44196:SF1">
    <property type="entry name" value="DEHYDROGENASE_REDUCTASE SDR FAMILY MEMBER 7B"/>
    <property type="match status" value="1"/>
</dbReference>
<dbReference type="InterPro" id="IPR057326">
    <property type="entry name" value="KR_dom"/>
</dbReference>
<evidence type="ECO:0000256" key="2">
    <source>
        <dbReference type="ARBA" id="ARBA00023002"/>
    </source>
</evidence>
<dbReference type="KEGG" id="scor:J3U87_25920"/>
<dbReference type="Gene3D" id="3.40.50.720">
    <property type="entry name" value="NAD(P)-binding Rossmann-like Domain"/>
    <property type="match status" value="1"/>
</dbReference>
<dbReference type="EMBL" id="CP071793">
    <property type="protein sequence ID" value="QTD49038.1"/>
    <property type="molecule type" value="Genomic_DNA"/>
</dbReference>
<dbReference type="PRINTS" id="PR00081">
    <property type="entry name" value="GDHRDH"/>
</dbReference>
<sequence length="270" mass="29123">MKNISGWNAVVTGASSGIGKAIAEALAKAGCQVALIARPSERLEDAAESIRQSGGTAQAFGCDLGDTDQLLATLPNIEASLGPIDILVNNVGSGTFKPMHHMSAEEATAPVQLPFKAAIAACQALAPKMRARKRGHIVNLTSPAGYFPLPYMVPYTAARYAMVGMSLALYEELVREGVGVSLICPAQVNTGYFEREDADLDWYPKISKMFPVLEPQDVADKVILAIRKNKREMIFPFVLWAFIRGFQKAPGLSLAVLKALGLWYPSKRLS</sequence>
<dbReference type="Pfam" id="PF00106">
    <property type="entry name" value="adh_short"/>
    <property type="match status" value="1"/>
</dbReference>
<accession>A0A8A4TJQ1</accession>